<dbReference type="RefSeq" id="WP_102245199.1">
    <property type="nucleotide sequence ID" value="NZ_CP025704.1"/>
</dbReference>
<sequence length="178" mass="20606">MSDSAKLILDGNLQVFFYDHLQEFNTRSLSPLSTETIFYSSLVMDRFGNSEKFFDQVNGRAREKILGIKLMESSQFPRELQKNALKEIAEMSLLLCGYFYDSLNKKIIDVKYYEDVGKIAYTKLNSFCPSAYDVPSFYKRMASNFSDVTMLMSLVSKKYSKETDPALPWLILRDRQVS</sequence>
<dbReference type="AlphaFoldDB" id="A0A2K9NWN7"/>
<reference evidence="1 2" key="1">
    <citation type="submission" date="2018-01" db="EMBL/GenBank/DDBJ databases">
        <title>Complete genome sequence of Bacteriovorax stolpii DSM12778.</title>
        <authorList>
            <person name="Tang B."/>
            <person name="Chang J."/>
        </authorList>
    </citation>
    <scope>NUCLEOTIDE SEQUENCE [LARGE SCALE GENOMIC DNA]</scope>
    <source>
        <strain evidence="1 2">DSM 12778</strain>
    </source>
</reference>
<protein>
    <submittedName>
        <fullName evidence="1">Uncharacterized protein</fullName>
    </submittedName>
</protein>
<dbReference type="EMBL" id="CP025704">
    <property type="protein sequence ID" value="AUN99910.1"/>
    <property type="molecule type" value="Genomic_DNA"/>
</dbReference>
<gene>
    <name evidence="1" type="ORF">C0V70_17720</name>
</gene>
<keyword evidence="2" id="KW-1185">Reference proteome</keyword>
<name>A0A2K9NWN7_BACTC</name>
<evidence type="ECO:0000313" key="1">
    <source>
        <dbReference type="EMBL" id="AUN99910.1"/>
    </source>
</evidence>
<accession>A0A2K9NWN7</accession>
<dbReference type="Proteomes" id="UP000235584">
    <property type="component" value="Chromosome"/>
</dbReference>
<evidence type="ECO:0000313" key="2">
    <source>
        <dbReference type="Proteomes" id="UP000235584"/>
    </source>
</evidence>
<organism evidence="1 2">
    <name type="scientific">Bacteriovorax stolpii</name>
    <name type="common">Bdellovibrio stolpii</name>
    <dbReference type="NCBI Taxonomy" id="960"/>
    <lineage>
        <taxon>Bacteria</taxon>
        <taxon>Pseudomonadati</taxon>
        <taxon>Bdellovibrionota</taxon>
        <taxon>Bacteriovoracia</taxon>
        <taxon>Bacteriovoracales</taxon>
        <taxon>Bacteriovoracaceae</taxon>
        <taxon>Bacteriovorax</taxon>
    </lineage>
</organism>
<dbReference type="OrthoDB" id="5291471at2"/>
<proteinExistence type="predicted"/>
<dbReference type="KEGG" id="bsto:C0V70_17720"/>